<dbReference type="PANTHER" id="PTHR11545:SF2">
    <property type="entry name" value="LARGE RIBOSOMAL SUBUNIT PROTEIN UL13M"/>
    <property type="match status" value="1"/>
</dbReference>
<evidence type="ECO:0000256" key="1">
    <source>
        <dbReference type="ARBA" id="ARBA00006227"/>
    </source>
</evidence>
<keyword evidence="2 4" id="KW-0689">Ribosomal protein</keyword>
<proteinExistence type="inferred from homology"/>
<dbReference type="NCBIfam" id="TIGR01066">
    <property type="entry name" value="rplM_bact"/>
    <property type="match status" value="1"/>
</dbReference>
<dbReference type="RefSeq" id="YP_009293980.1">
    <property type="nucleotide sequence ID" value="NC_031145.1"/>
</dbReference>
<gene>
    <name evidence="5" type="primary">rpl13</name>
    <name evidence="5" type="ORF">Ahnf_183</name>
</gene>
<dbReference type="InterPro" id="IPR005822">
    <property type="entry name" value="Ribosomal_uL13"/>
</dbReference>
<dbReference type="InterPro" id="IPR023563">
    <property type="entry name" value="Ribosomal_uL13_CS"/>
</dbReference>
<evidence type="ECO:0000256" key="4">
    <source>
        <dbReference type="RuleBase" id="RU003877"/>
    </source>
</evidence>
<dbReference type="Pfam" id="PF00572">
    <property type="entry name" value="Ribosomal_L13"/>
    <property type="match status" value="1"/>
</dbReference>
<dbReference type="GO" id="GO:0017148">
    <property type="term" value="P:negative regulation of translation"/>
    <property type="evidence" value="ECO:0007669"/>
    <property type="project" value="TreeGrafter"/>
</dbReference>
<dbReference type="GeneID" id="29069848"/>
<dbReference type="SUPFAM" id="SSF52161">
    <property type="entry name" value="Ribosomal protein L13"/>
    <property type="match status" value="1"/>
</dbReference>
<dbReference type="HAMAP" id="MF_01366">
    <property type="entry name" value="Ribosomal_uL13"/>
    <property type="match status" value="1"/>
</dbReference>
<dbReference type="CDD" id="cd00392">
    <property type="entry name" value="Ribosomal_L13"/>
    <property type="match status" value="1"/>
</dbReference>
<dbReference type="GO" id="GO:0003735">
    <property type="term" value="F:structural constituent of ribosome"/>
    <property type="evidence" value="ECO:0007669"/>
    <property type="project" value="InterPro"/>
</dbReference>
<sequence>MNKTYIPKQNIKHKWYLINAKNQTLGRLSTKIATILRGKNEVSYTPYLNNQSYIIIINARSIVVTGQKKFQKTYIRHSGRPGGLKKETFEQLQERIPNRIIEKSVKGMLPKGPLGRKLFTQIKVYSGNEHPHIAQNPDIISLN</sequence>
<dbReference type="PIRSF" id="PIRSF002181">
    <property type="entry name" value="Ribosomal_L13"/>
    <property type="match status" value="1"/>
</dbReference>
<organism evidence="5">
    <name type="scientific">Ahnfeltia plicata</name>
    <dbReference type="NCBI Taxonomy" id="28023"/>
    <lineage>
        <taxon>Eukaryota</taxon>
        <taxon>Rhodophyta</taxon>
        <taxon>Florideophyceae</taxon>
        <taxon>Ahnfeltiophycidae</taxon>
        <taxon>Ahnfeltiales</taxon>
        <taxon>Ahnfeltiaceae</taxon>
        <taxon>Ahnfeltia</taxon>
    </lineage>
</organism>
<dbReference type="AlphaFoldDB" id="A0A1C9CBA3"/>
<evidence type="ECO:0000313" key="5">
    <source>
        <dbReference type="EMBL" id="AOM65668.1"/>
    </source>
</evidence>
<geneLocation type="plastid" evidence="5"/>
<comment type="similarity">
    <text evidence="1 4">Belongs to the universal ribosomal protein uL13 family.</text>
</comment>
<dbReference type="GO" id="GO:0003729">
    <property type="term" value="F:mRNA binding"/>
    <property type="evidence" value="ECO:0007669"/>
    <property type="project" value="TreeGrafter"/>
</dbReference>
<protein>
    <submittedName>
        <fullName evidence="5">Ribosomal protein L13</fullName>
    </submittedName>
</protein>
<name>A0A1C9CBA3_9FLOR</name>
<dbReference type="GO" id="GO:0022625">
    <property type="term" value="C:cytosolic large ribosomal subunit"/>
    <property type="evidence" value="ECO:0007669"/>
    <property type="project" value="TreeGrafter"/>
</dbReference>
<dbReference type="Gene3D" id="3.90.1180.10">
    <property type="entry name" value="Ribosomal protein L13"/>
    <property type="match status" value="1"/>
</dbReference>
<dbReference type="EMBL" id="KX284715">
    <property type="protein sequence ID" value="AOM65668.1"/>
    <property type="molecule type" value="Genomic_DNA"/>
</dbReference>
<keyword evidence="5" id="KW-0934">Plastid</keyword>
<accession>A0A1C9CBA3</accession>
<dbReference type="PROSITE" id="PS00783">
    <property type="entry name" value="RIBOSOMAL_L13"/>
    <property type="match status" value="1"/>
</dbReference>
<evidence type="ECO:0000256" key="2">
    <source>
        <dbReference type="ARBA" id="ARBA00022980"/>
    </source>
</evidence>
<dbReference type="InterPro" id="IPR005823">
    <property type="entry name" value="Ribosomal_uL13_bac-type"/>
</dbReference>
<dbReference type="PANTHER" id="PTHR11545">
    <property type="entry name" value="RIBOSOMAL PROTEIN L13"/>
    <property type="match status" value="1"/>
</dbReference>
<reference evidence="5" key="1">
    <citation type="journal article" date="2016" name="BMC Biol.">
        <title>Parallel evolution of highly conserved plastid genome architecture in red seaweeds and seed plants.</title>
        <authorList>
            <person name="Lee J."/>
            <person name="Cho C.H."/>
            <person name="Park S.I."/>
            <person name="Choi J.W."/>
            <person name="Song H.S."/>
            <person name="West J.A."/>
            <person name="Bhattacharya D."/>
            <person name="Yoon H.S."/>
        </authorList>
    </citation>
    <scope>NUCLEOTIDE SEQUENCE</scope>
</reference>
<evidence type="ECO:0000256" key="3">
    <source>
        <dbReference type="ARBA" id="ARBA00023274"/>
    </source>
</evidence>
<dbReference type="GO" id="GO:0006412">
    <property type="term" value="P:translation"/>
    <property type="evidence" value="ECO:0007669"/>
    <property type="project" value="InterPro"/>
</dbReference>
<dbReference type="InterPro" id="IPR036899">
    <property type="entry name" value="Ribosomal_uL13_sf"/>
</dbReference>
<keyword evidence="3 4" id="KW-0687">Ribonucleoprotein</keyword>